<reference evidence="1 2" key="1">
    <citation type="submission" date="2016-10" db="EMBL/GenBank/DDBJ databases">
        <authorList>
            <person name="de Groot N.N."/>
        </authorList>
    </citation>
    <scope>NUCLEOTIDE SEQUENCE [LARGE SCALE GENOMIC DNA]</scope>
    <source>
        <strain evidence="1 2">CGMCC 4.5598</strain>
    </source>
</reference>
<gene>
    <name evidence="1" type="ORF">SAMN05421811_10686</name>
</gene>
<dbReference type="STRING" id="568860.SAMN05421811_10686"/>
<evidence type="ECO:0000313" key="1">
    <source>
        <dbReference type="EMBL" id="SEU12241.1"/>
    </source>
</evidence>
<proteinExistence type="predicted"/>
<name>A0A1I0JP54_9ACTN</name>
<dbReference type="RefSeq" id="WP_091083189.1">
    <property type="nucleotide sequence ID" value="NZ_FOHX01000006.1"/>
</dbReference>
<dbReference type="AlphaFoldDB" id="A0A1I0JP54"/>
<protein>
    <submittedName>
        <fullName evidence="1">Uncharacterized protein</fullName>
    </submittedName>
</protein>
<accession>A0A1I0JP54</accession>
<keyword evidence="2" id="KW-1185">Reference proteome</keyword>
<dbReference type="OrthoDB" id="7360312at2"/>
<sequence length="120" mass="14143">MSKYLLDKFLFTVDRDPELVERYREEPRATVEWWEAEEAGRILGSHLDERSTWLSFDDAEREALATHDYPKLFELGAHPFLTLTLFIAMFERDYAEPLGFQLEYAQRLSGYSLPYPDIST</sequence>
<dbReference type="EMBL" id="FOHX01000006">
    <property type="protein sequence ID" value="SEU12241.1"/>
    <property type="molecule type" value="Genomic_DNA"/>
</dbReference>
<dbReference type="Proteomes" id="UP000199361">
    <property type="component" value="Unassembled WGS sequence"/>
</dbReference>
<organism evidence="1 2">
    <name type="scientific">Nonomuraea wenchangensis</name>
    <dbReference type="NCBI Taxonomy" id="568860"/>
    <lineage>
        <taxon>Bacteria</taxon>
        <taxon>Bacillati</taxon>
        <taxon>Actinomycetota</taxon>
        <taxon>Actinomycetes</taxon>
        <taxon>Streptosporangiales</taxon>
        <taxon>Streptosporangiaceae</taxon>
        <taxon>Nonomuraea</taxon>
    </lineage>
</organism>
<evidence type="ECO:0000313" key="2">
    <source>
        <dbReference type="Proteomes" id="UP000199361"/>
    </source>
</evidence>